<evidence type="ECO:0000259" key="6">
    <source>
        <dbReference type="Pfam" id="PF00155"/>
    </source>
</evidence>
<dbReference type="OrthoDB" id="691673at2759"/>
<evidence type="ECO:0000256" key="3">
    <source>
        <dbReference type="ARBA" id="ARBA00022576"/>
    </source>
</evidence>
<dbReference type="Proteomes" id="UP000007129">
    <property type="component" value="Unassembled WGS sequence"/>
</dbReference>
<proteinExistence type="inferred from homology"/>
<comment type="caution">
    <text evidence="7">The sequence shown here is derived from an EMBL/GenBank/DDBJ whole genome shotgun (WGS) entry which is preliminary data.</text>
</comment>
<dbReference type="GO" id="GO:0019878">
    <property type="term" value="P:lysine biosynthetic process via aminoadipic acid"/>
    <property type="evidence" value="ECO:0007669"/>
    <property type="project" value="TreeGrafter"/>
</dbReference>
<dbReference type="InterPro" id="IPR050859">
    <property type="entry name" value="Class-I_PLP-dep_aminotransf"/>
</dbReference>
<dbReference type="GO" id="GO:0047536">
    <property type="term" value="F:2-aminoadipate transaminase activity"/>
    <property type="evidence" value="ECO:0007669"/>
    <property type="project" value="TreeGrafter"/>
</dbReference>
<name>K2RQW3_MACPH</name>
<dbReference type="GO" id="GO:0008793">
    <property type="term" value="F:aromatic-amino-acid transaminase activity"/>
    <property type="evidence" value="ECO:0007669"/>
    <property type="project" value="TreeGrafter"/>
</dbReference>
<reference evidence="7 8" key="1">
    <citation type="journal article" date="2012" name="BMC Genomics">
        <title>Tools to kill: Genome of one of the most destructive plant pathogenic fungi Macrophomina phaseolina.</title>
        <authorList>
            <person name="Islam M.S."/>
            <person name="Haque M.S."/>
            <person name="Islam M.M."/>
            <person name="Emdad E.M."/>
            <person name="Halim A."/>
            <person name="Hossen Q.M.M."/>
            <person name="Hossain M.Z."/>
            <person name="Ahmed B."/>
            <person name="Rahim S."/>
            <person name="Rahman M.S."/>
            <person name="Alam M.M."/>
            <person name="Hou S."/>
            <person name="Wan X."/>
            <person name="Saito J.A."/>
            <person name="Alam M."/>
        </authorList>
    </citation>
    <scope>NUCLEOTIDE SEQUENCE [LARGE SCALE GENOMIC DNA]</scope>
    <source>
        <strain evidence="7 8">MS6</strain>
    </source>
</reference>
<keyword evidence="4 7" id="KW-0808">Transferase</keyword>
<feature type="domain" description="Aminotransferase class I/classII large" evidence="6">
    <location>
        <begin position="160"/>
        <end position="423"/>
    </location>
</feature>
<dbReference type="Pfam" id="PF00155">
    <property type="entry name" value="Aminotran_1_2"/>
    <property type="match status" value="1"/>
</dbReference>
<dbReference type="STRING" id="1126212.K2RQW3"/>
<comment type="similarity">
    <text evidence="2">Belongs to the class-I pyridoxal-phosphate-dependent aminotransferase family.</text>
</comment>
<dbReference type="InParanoid" id="K2RQW3"/>
<evidence type="ECO:0000256" key="1">
    <source>
        <dbReference type="ARBA" id="ARBA00001933"/>
    </source>
</evidence>
<dbReference type="InterPro" id="IPR015421">
    <property type="entry name" value="PyrdxlP-dep_Trfase_major"/>
</dbReference>
<keyword evidence="3 7" id="KW-0032">Aminotransferase</keyword>
<dbReference type="InterPro" id="IPR015424">
    <property type="entry name" value="PyrdxlP-dep_Trfase"/>
</dbReference>
<dbReference type="EMBL" id="AHHD01000324">
    <property type="protein sequence ID" value="EKG15157.1"/>
    <property type="molecule type" value="Genomic_DNA"/>
</dbReference>
<sequence length="478" mass="53502">MLRQKISVLEEKRAHSQPLPSGCAPYTSSGFFKSQSPNSKPSAKRWDHRFSLDTQQLNASVLKAAARTENPSKIITLATGRPAAEFYPWASMTLTGKESSCGKNEKMADMSCSAGESAYDLSVALNYGYAAGSPQALLFVTEHVELIHEPPYHDWECSLTCGTSSAIEIALRMFCNRSDWVLVEEFTYSGTIDAIKAQGLNILGVKMDECGLSPEDLDLKLSTWNTSTGKRPFVLYTIPSGQNPTGTTQDTERKRAIYEVAEKHDLYIIEDDPYYFLQLGDSSLQDGFSRTSIDEYFRDLPASYLSLDVSGRVMRLDTTSKILAPGLRCGWMTASSQVVDKFLAHTETSTVSASGPSQVMLYKLLDETWGHRGFLEWLLHLSHQYRHRLNLLLDACQRYLPPDVCSWTIPTQGMFLWIALSLEKHPEARGGCLIQWSGLDVEDRIFAQSKRKGVLQGWMLGKIEPEIHFKILQVVTLP</sequence>
<keyword evidence="5" id="KW-0663">Pyridoxal phosphate</keyword>
<dbReference type="GO" id="GO:0006571">
    <property type="term" value="P:tyrosine biosynthetic process"/>
    <property type="evidence" value="ECO:0007669"/>
    <property type="project" value="TreeGrafter"/>
</dbReference>
<dbReference type="PANTHER" id="PTHR42790:SF21">
    <property type="entry name" value="AROMATIC_AMINOADIPATE AMINOTRANSFERASE 1"/>
    <property type="match status" value="1"/>
</dbReference>
<dbReference type="GO" id="GO:0030170">
    <property type="term" value="F:pyridoxal phosphate binding"/>
    <property type="evidence" value="ECO:0007669"/>
    <property type="project" value="InterPro"/>
</dbReference>
<evidence type="ECO:0000256" key="5">
    <source>
        <dbReference type="ARBA" id="ARBA00022898"/>
    </source>
</evidence>
<dbReference type="PANTHER" id="PTHR42790">
    <property type="entry name" value="AMINOTRANSFERASE"/>
    <property type="match status" value="1"/>
</dbReference>
<protein>
    <submittedName>
        <fullName evidence="7">Aminotransferase class I/classII</fullName>
    </submittedName>
</protein>
<dbReference type="Gene3D" id="3.40.640.10">
    <property type="entry name" value="Type I PLP-dependent aspartate aminotransferase-like (Major domain)"/>
    <property type="match status" value="1"/>
</dbReference>
<dbReference type="FunCoup" id="K2RQW3">
    <property type="interactions" value="253"/>
</dbReference>
<evidence type="ECO:0000313" key="8">
    <source>
        <dbReference type="Proteomes" id="UP000007129"/>
    </source>
</evidence>
<dbReference type="AlphaFoldDB" id="K2RQW3"/>
<dbReference type="SUPFAM" id="SSF53383">
    <property type="entry name" value="PLP-dependent transferases"/>
    <property type="match status" value="1"/>
</dbReference>
<organism evidence="7 8">
    <name type="scientific">Macrophomina phaseolina (strain MS6)</name>
    <name type="common">Charcoal rot fungus</name>
    <dbReference type="NCBI Taxonomy" id="1126212"/>
    <lineage>
        <taxon>Eukaryota</taxon>
        <taxon>Fungi</taxon>
        <taxon>Dikarya</taxon>
        <taxon>Ascomycota</taxon>
        <taxon>Pezizomycotina</taxon>
        <taxon>Dothideomycetes</taxon>
        <taxon>Dothideomycetes incertae sedis</taxon>
        <taxon>Botryosphaeriales</taxon>
        <taxon>Botryosphaeriaceae</taxon>
        <taxon>Macrophomina</taxon>
    </lineage>
</organism>
<gene>
    <name evidence="7" type="ORF">MPH_07603</name>
</gene>
<dbReference type="InterPro" id="IPR004839">
    <property type="entry name" value="Aminotransferase_I/II_large"/>
</dbReference>
<evidence type="ECO:0000256" key="2">
    <source>
        <dbReference type="ARBA" id="ARBA00007441"/>
    </source>
</evidence>
<evidence type="ECO:0000313" key="7">
    <source>
        <dbReference type="EMBL" id="EKG15157.1"/>
    </source>
</evidence>
<evidence type="ECO:0000256" key="4">
    <source>
        <dbReference type="ARBA" id="ARBA00022679"/>
    </source>
</evidence>
<dbReference type="VEuPathDB" id="FungiDB:MPH_07603"/>
<accession>K2RQW3</accession>
<comment type="cofactor">
    <cofactor evidence="1">
        <name>pyridoxal 5'-phosphate</name>
        <dbReference type="ChEBI" id="CHEBI:597326"/>
    </cofactor>
</comment>
<dbReference type="HOGENOM" id="CLU_017584_0_5_1"/>
<dbReference type="CDD" id="cd00609">
    <property type="entry name" value="AAT_like"/>
    <property type="match status" value="1"/>
</dbReference>
<dbReference type="eggNOG" id="KOG0634">
    <property type="taxonomic scope" value="Eukaryota"/>
</dbReference>
<dbReference type="GO" id="GO:0009074">
    <property type="term" value="P:aromatic amino acid family catabolic process"/>
    <property type="evidence" value="ECO:0007669"/>
    <property type="project" value="TreeGrafter"/>
</dbReference>